<dbReference type="Proteomes" id="UP000824881">
    <property type="component" value="Unassembled WGS sequence"/>
</dbReference>
<evidence type="ECO:0000313" key="1">
    <source>
        <dbReference type="EMBL" id="KAG9223645.1"/>
    </source>
</evidence>
<name>A0ACB7J045_PLECO</name>
<keyword evidence="2" id="KW-1185">Reference proteome</keyword>
<comment type="caution">
    <text evidence="1">The sequence shown here is derived from an EMBL/GenBank/DDBJ whole genome shotgun (WGS) entry which is preliminary data.</text>
</comment>
<organism evidence="1 2">
    <name type="scientific">Pleurotus cornucopiae</name>
    <name type="common">Cornucopia mushroom</name>
    <dbReference type="NCBI Taxonomy" id="5321"/>
    <lineage>
        <taxon>Eukaryota</taxon>
        <taxon>Fungi</taxon>
        <taxon>Dikarya</taxon>
        <taxon>Basidiomycota</taxon>
        <taxon>Agaricomycotina</taxon>
        <taxon>Agaricomycetes</taxon>
        <taxon>Agaricomycetidae</taxon>
        <taxon>Agaricales</taxon>
        <taxon>Pleurotineae</taxon>
        <taxon>Pleurotaceae</taxon>
        <taxon>Pleurotus</taxon>
    </lineage>
</organism>
<evidence type="ECO:0000313" key="2">
    <source>
        <dbReference type="Proteomes" id="UP000824881"/>
    </source>
</evidence>
<dbReference type="EMBL" id="WQMT02000004">
    <property type="protein sequence ID" value="KAG9223645.1"/>
    <property type="molecule type" value="Genomic_DNA"/>
</dbReference>
<reference evidence="1 2" key="1">
    <citation type="journal article" date="2021" name="Appl. Environ. Microbiol.">
        <title>Genetic linkage and physical mapping for an oyster mushroom Pleurotus cornucopiae and QTL analysis for the trait cap color.</title>
        <authorList>
            <person name="Zhang Y."/>
            <person name="Gao W."/>
            <person name="Sonnenberg A."/>
            <person name="Chen Q."/>
            <person name="Zhang J."/>
            <person name="Huang C."/>
        </authorList>
    </citation>
    <scope>NUCLEOTIDE SEQUENCE [LARGE SCALE GENOMIC DNA]</scope>
    <source>
        <strain evidence="1">CCMSSC00406</strain>
    </source>
</reference>
<sequence length="568" mass="61507">MFPMIPSGTPPPTYSPSPPTYTRLPPEALAGPAHPALPQAARLVPENETHRHVSEEHVPSLPSSPNFAQMEMEAFVGGTRRPRHADQDTTSTPATVPPDTLSPTAPLSSRESVDVSDPPLRRGCGRPRKQVVAQPSPPPAPGLPPMQASTEQPPTVPSPTPPTLFFDMVIHILLLDKVSRTANRKTKTSKQDPLTYGPLSVPLLVEWNELLAEVASTLATTPNQLVITSFAWRLIKPANSPFMPLTTAQGLPALVRQLTSKAAKQDGSACIVLRMLPPTAAPTLPWVNCPAVDEDEQSEDDLTGPPKKKGKIDEDIEELAARIEDKYPAGLCSTHPSLHCFYHAPTGLHYELTRPRRLAWVSAIRNDKASLTAIPLGSAFFKSDQALKNDRSSGSQASPSVLPPSLVSLPACIPPVASTSQPFAGPSAITNQPFAHTYPSSLFYSSSPIPTPGYFPYSPFQPMSMGMNVGMNMGVGMGVGIPGWHNPGPSFSSPSPRHMRSSPPPVDSSIDDFCDQYKVSLDDRARLDQLGFQIGDNISHIEDQALGVGFRILDWTRIVKNYNKYLRR</sequence>
<accession>A0ACB7J045</accession>
<gene>
    <name evidence="1" type="ORF">CCMSSC00406_0008528</name>
</gene>
<protein>
    <submittedName>
        <fullName evidence="1">Uncharacterized protein</fullName>
    </submittedName>
</protein>
<proteinExistence type="predicted"/>